<keyword evidence="1 13" id="KW-0540">Nuclease</keyword>
<dbReference type="GO" id="GO:0016887">
    <property type="term" value="F:ATP hydrolysis activity"/>
    <property type="evidence" value="ECO:0007669"/>
    <property type="project" value="RHEA"/>
</dbReference>
<keyword evidence="8 13" id="KW-0238">DNA-binding</keyword>
<accession>A0A2Z6T8N1</accession>
<dbReference type="GO" id="GO:0000724">
    <property type="term" value="P:double-strand break repair via homologous recombination"/>
    <property type="evidence" value="ECO:0007669"/>
    <property type="project" value="UniProtKB-UniRule"/>
</dbReference>
<dbReference type="EC" id="5.6.2.4" evidence="13"/>
<evidence type="ECO:0000256" key="6">
    <source>
        <dbReference type="ARBA" id="ARBA00022839"/>
    </source>
</evidence>
<evidence type="ECO:0000259" key="16">
    <source>
        <dbReference type="PROSITE" id="PS51217"/>
    </source>
</evidence>
<evidence type="ECO:0000259" key="15">
    <source>
        <dbReference type="PROSITE" id="PS51198"/>
    </source>
</evidence>
<dbReference type="RefSeq" id="WP_117118641.1">
    <property type="nucleotide sequence ID" value="NZ_BFBY01000010.1"/>
</dbReference>
<comment type="catalytic activity">
    <reaction evidence="12 13">
        <text>ATP + H2O = ADP + phosphate + H(+)</text>
        <dbReference type="Rhea" id="RHEA:13065"/>
        <dbReference type="ChEBI" id="CHEBI:15377"/>
        <dbReference type="ChEBI" id="CHEBI:15378"/>
        <dbReference type="ChEBI" id="CHEBI:30616"/>
        <dbReference type="ChEBI" id="CHEBI:43474"/>
        <dbReference type="ChEBI" id="CHEBI:456216"/>
        <dbReference type="EC" id="5.6.2.4"/>
    </reaction>
</comment>
<feature type="domain" description="UvrD-like helicase ATP-binding" evidence="15">
    <location>
        <begin position="2"/>
        <end position="470"/>
    </location>
</feature>
<gene>
    <name evidence="13 17" type="primary">addA</name>
    <name evidence="17" type="ORF">LrDSM24759_12250</name>
</gene>
<dbReference type="Pfam" id="PF13361">
    <property type="entry name" value="UvrD_C"/>
    <property type="match status" value="1"/>
</dbReference>
<comment type="caution">
    <text evidence="17">The sequence shown here is derived from an EMBL/GenBank/DDBJ whole genome shotgun (WGS) entry which is preliminary data.</text>
</comment>
<dbReference type="GO" id="GO:0005829">
    <property type="term" value="C:cytosol"/>
    <property type="evidence" value="ECO:0007669"/>
    <property type="project" value="TreeGrafter"/>
</dbReference>
<dbReference type="InterPro" id="IPR014017">
    <property type="entry name" value="DNA_helicase_UvrD-like_C"/>
</dbReference>
<comment type="subunit">
    <text evidence="13">Heterodimer of AddA and AddB/RexB.</text>
</comment>
<protein>
    <recommendedName>
        <fullName evidence="13">ATP-dependent helicase/nuclease subunit A</fullName>
        <ecNumber evidence="13">3.1.-.-</ecNumber>
        <ecNumber evidence="13">5.6.2.4</ecNumber>
    </recommendedName>
    <alternativeName>
        <fullName evidence="13">ATP-dependent helicase/nuclease AddA</fullName>
    </alternativeName>
    <alternativeName>
        <fullName evidence="13">DNA 3'-5' helicase AddA</fullName>
    </alternativeName>
</protein>
<keyword evidence="2 13" id="KW-0547">Nucleotide-binding</keyword>
<evidence type="ECO:0000313" key="17">
    <source>
        <dbReference type="EMBL" id="GBG05311.1"/>
    </source>
</evidence>
<dbReference type="PANTHER" id="PTHR11070">
    <property type="entry name" value="UVRD / RECB / PCRA DNA HELICASE FAMILY MEMBER"/>
    <property type="match status" value="1"/>
</dbReference>
<evidence type="ECO:0000256" key="10">
    <source>
        <dbReference type="ARBA" id="ARBA00023235"/>
    </source>
</evidence>
<evidence type="ECO:0000256" key="2">
    <source>
        <dbReference type="ARBA" id="ARBA00022741"/>
    </source>
</evidence>
<evidence type="ECO:0000256" key="12">
    <source>
        <dbReference type="ARBA" id="ARBA00048988"/>
    </source>
</evidence>
<dbReference type="NCBIfam" id="TIGR02785">
    <property type="entry name" value="addA_Gpos"/>
    <property type="match status" value="1"/>
</dbReference>
<dbReference type="Gene3D" id="3.90.320.10">
    <property type="match status" value="1"/>
</dbReference>
<dbReference type="InterPro" id="IPR014152">
    <property type="entry name" value="AddA"/>
</dbReference>
<reference evidence="18" key="1">
    <citation type="submission" date="2018-03" db="EMBL/GenBank/DDBJ databases">
        <title>New taxa in the Lactobacillus gasseri group.</title>
        <authorList>
            <person name="Tanizawa Y."/>
            <person name="Tohno M."/>
            <person name="Endo A."/>
            <person name="Arita M."/>
        </authorList>
    </citation>
    <scope>NUCLEOTIDE SEQUENCE [LARGE SCALE GENOMIC DNA]</scope>
    <source>
        <strain evidence="18">DSM 24759</strain>
    </source>
</reference>
<evidence type="ECO:0000256" key="4">
    <source>
        <dbReference type="ARBA" id="ARBA00022801"/>
    </source>
</evidence>
<keyword evidence="7 13" id="KW-0067">ATP-binding</keyword>
<keyword evidence="5 13" id="KW-0347">Helicase</keyword>
<dbReference type="SUPFAM" id="SSF52540">
    <property type="entry name" value="P-loop containing nucleoside triphosphate hydrolases"/>
    <property type="match status" value="1"/>
</dbReference>
<evidence type="ECO:0000256" key="7">
    <source>
        <dbReference type="ARBA" id="ARBA00022840"/>
    </source>
</evidence>
<evidence type="ECO:0000256" key="5">
    <source>
        <dbReference type="ARBA" id="ARBA00022806"/>
    </source>
</evidence>
<dbReference type="HAMAP" id="MF_01451">
    <property type="entry name" value="AddA"/>
    <property type="match status" value="1"/>
</dbReference>
<evidence type="ECO:0000256" key="1">
    <source>
        <dbReference type="ARBA" id="ARBA00022722"/>
    </source>
</evidence>
<dbReference type="PROSITE" id="PS51217">
    <property type="entry name" value="UVRD_HELICASE_CTER"/>
    <property type="match status" value="1"/>
</dbReference>
<dbReference type="EMBL" id="BFBY01000010">
    <property type="protein sequence ID" value="GBG05311.1"/>
    <property type="molecule type" value="Genomic_DNA"/>
</dbReference>
<dbReference type="PROSITE" id="PS51198">
    <property type="entry name" value="UVRD_HELICASE_ATP_BIND"/>
    <property type="match status" value="1"/>
</dbReference>
<dbReference type="SUPFAM" id="SSF52980">
    <property type="entry name" value="Restriction endonuclease-like"/>
    <property type="match status" value="1"/>
</dbReference>
<dbReference type="Proteomes" id="UP000257317">
    <property type="component" value="Unassembled WGS sequence"/>
</dbReference>
<name>A0A2Z6T8N1_9LACO</name>
<evidence type="ECO:0000256" key="14">
    <source>
        <dbReference type="PROSITE-ProRule" id="PRU00560"/>
    </source>
</evidence>
<dbReference type="GO" id="GO:0003690">
    <property type="term" value="F:double-stranded DNA binding"/>
    <property type="evidence" value="ECO:0007669"/>
    <property type="project" value="UniProtKB-UniRule"/>
</dbReference>
<dbReference type="GO" id="GO:0033202">
    <property type="term" value="C:DNA helicase complex"/>
    <property type="evidence" value="ECO:0007669"/>
    <property type="project" value="TreeGrafter"/>
</dbReference>
<dbReference type="CDD" id="cd17932">
    <property type="entry name" value="DEXQc_UvrD"/>
    <property type="match status" value="1"/>
</dbReference>
<dbReference type="InterPro" id="IPR011335">
    <property type="entry name" value="Restrct_endonuc-II-like"/>
</dbReference>
<dbReference type="PANTHER" id="PTHR11070:SF48">
    <property type="entry name" value="ATP-DEPENDENT HELICASE_NUCLEASE SUBUNIT A"/>
    <property type="match status" value="1"/>
</dbReference>
<dbReference type="InterPro" id="IPR027417">
    <property type="entry name" value="P-loop_NTPase"/>
</dbReference>
<dbReference type="InterPro" id="IPR011604">
    <property type="entry name" value="PDDEXK-like_dom_sf"/>
</dbReference>
<comment type="similarity">
    <text evidence="13">Belongs to the helicase family. AddA subfamily.</text>
</comment>
<dbReference type="GO" id="GO:0008408">
    <property type="term" value="F:3'-5' exonuclease activity"/>
    <property type="evidence" value="ECO:0007669"/>
    <property type="project" value="UniProtKB-UniRule"/>
</dbReference>
<dbReference type="EC" id="3.1.-.-" evidence="13"/>
<evidence type="ECO:0000256" key="9">
    <source>
        <dbReference type="ARBA" id="ARBA00023204"/>
    </source>
</evidence>
<keyword evidence="18" id="KW-1185">Reference proteome</keyword>
<comment type="cofactor">
    <cofactor evidence="13">
        <name>Mg(2+)</name>
        <dbReference type="ChEBI" id="CHEBI:18420"/>
    </cofactor>
</comment>
<evidence type="ECO:0000256" key="8">
    <source>
        <dbReference type="ARBA" id="ARBA00023125"/>
    </source>
</evidence>
<evidence type="ECO:0000256" key="13">
    <source>
        <dbReference type="HAMAP-Rule" id="MF_01451"/>
    </source>
</evidence>
<comment type="catalytic activity">
    <reaction evidence="11 13">
        <text>Couples ATP hydrolysis with the unwinding of duplex DNA by translocating in the 3'-5' direction.</text>
        <dbReference type="EC" id="5.6.2.4"/>
    </reaction>
</comment>
<comment type="function">
    <text evidence="13">The heterodimer acts as both an ATP-dependent DNA helicase and an ATP-dependent, dual-direction single-stranded exonuclease. Recognizes the chi site generating a DNA molecule suitable for the initiation of homologous recombination. The AddA nuclease domain is required for chi fragment generation; this subunit has the helicase and 3' -&gt; 5' nuclease activities.</text>
</comment>
<dbReference type="Pfam" id="PF00580">
    <property type="entry name" value="UvrD-helicase"/>
    <property type="match status" value="1"/>
</dbReference>
<dbReference type="OrthoDB" id="9810135at2"/>
<dbReference type="GO" id="GO:0043138">
    <property type="term" value="F:3'-5' DNA helicase activity"/>
    <property type="evidence" value="ECO:0007669"/>
    <property type="project" value="UniProtKB-UniRule"/>
</dbReference>
<evidence type="ECO:0000313" key="18">
    <source>
        <dbReference type="Proteomes" id="UP000257317"/>
    </source>
</evidence>
<dbReference type="AlphaFoldDB" id="A0A2Z6T8N1"/>
<keyword evidence="6 13" id="KW-0269">Exonuclease</keyword>
<keyword evidence="9 13" id="KW-0234">DNA repair</keyword>
<keyword evidence="4 13" id="KW-0378">Hydrolase</keyword>
<organism evidence="17 18">
    <name type="scientific">Lactobacillus rodentium</name>
    <dbReference type="NCBI Taxonomy" id="947835"/>
    <lineage>
        <taxon>Bacteria</taxon>
        <taxon>Bacillati</taxon>
        <taxon>Bacillota</taxon>
        <taxon>Bacilli</taxon>
        <taxon>Lactobacillales</taxon>
        <taxon>Lactobacillaceae</taxon>
        <taxon>Lactobacillus</taxon>
    </lineage>
</organism>
<dbReference type="InterPro" id="IPR000212">
    <property type="entry name" value="DNA_helicase_UvrD/REP"/>
</dbReference>
<evidence type="ECO:0000256" key="3">
    <source>
        <dbReference type="ARBA" id="ARBA00022763"/>
    </source>
</evidence>
<dbReference type="InterPro" id="IPR014016">
    <property type="entry name" value="UvrD-like_ATP-bd"/>
</dbReference>
<keyword evidence="10 13" id="KW-0413">Isomerase</keyword>
<sequence>MPTFTSTQRQAIDDHGKDILVSASAGSGKTTVLVERVLNKILNGTPVDNLLIITFTKAAANEMKERIKTELNNHLKKDPDNKFLRDQLINVDTANISTIDSFCLDIIRRFYYVIELDPSFSVLTDETQAALLRERALHEIERDYLEENNSEFIKFYDNFAGDREVESAHNLLLDLYQSAITQPNYESFLTNLGQYYPDNGNLVKSQLWQEKIKPYLLAQLDSIKDQLEKYLNSSQFQQKELTKQKESFALFQDNLIDLISAIEDDQAYDRQIALFKLCKFTGSPRSSKKWDEDLREIFEESKNFKNETIKLLHQLFAQFYIMDEAKQIEVLQKSQKLVNTISEVELNLIKRFNKLKREQNLLDYGDMEQLAYQILTSDSSKSKLAQEYYQNKFSEILIDEYQDVNQLQEEIIQAIKKKGKNNLFMVGDVKQSIYGFRQARPQLFLDKYQNYPKNDETSERIILADNFRSTKNVTTTVNRLFNSILTKNFGGIDYRKEGELVFGADYYPQDLDSTSEFIFADQEENQKLVAQASNQNEDFAEIQIVIERIKQLKAQHFQVYDPKTKLKREIQYSDIAILTRTRSDNLQIMQEFAKANIPLFISDAQNYFQTFELVIIMNILRIIDNPRQDIPLVAVLRSPVFNFTEPELAQIRIKKRKGEFYDALVNYASENSELGEKSKKFLKQLEDLRNFATTNRISELIWTIYEKTHLLEIVSGLPNGQQRRLNLQSLYERANSYETAGFKGLYQFITFIERMRRNQKDLAQPLLSNEVDNAVKLMTIHGSKGLEFPVVFVVGLNHKYQKRDLSGSYDINSSLGLGLTLKTAEYKIDSLVKSVIDTQKKKENLEEEARILYVGLTRARQKLILVASFKNPEDALIKWKNSLGRIRQLNFNQKLSASSPLSFLGPELAFERTIDHKIDESNPVSEDNKNIYVIKYTYLSKLKAPQNSKVEVGEDNPKLISTAQKLYNFTYPFIDATHTTAYQAVSEIKRAFSDPVEDELENAHFLPSTNRYLQPIDATPVFLKKNKFTGAELGTATHLILQYYNYEGEKTKENLTQEIDNLISLKKLNPDIVPYLPLDAIEWFVNSDFTKNFWDKPALLHREQEFSSLISANKIFTDFSDPNAKILVHGTIDGYFEDEDGIILFDYKTDHIDQMHEKEAIEKLKTKYQGQLHLYELALNGFSKKKVKAKYLILLDIQKLVKLN</sequence>
<evidence type="ECO:0000256" key="11">
    <source>
        <dbReference type="ARBA" id="ARBA00034617"/>
    </source>
</evidence>
<dbReference type="GO" id="GO:0005524">
    <property type="term" value="F:ATP binding"/>
    <property type="evidence" value="ECO:0007669"/>
    <property type="project" value="UniProtKB-UniRule"/>
</dbReference>
<proteinExistence type="inferred from homology"/>
<feature type="binding site" evidence="14">
    <location>
        <begin position="23"/>
        <end position="30"/>
    </location>
    <ligand>
        <name>ATP</name>
        <dbReference type="ChEBI" id="CHEBI:30616"/>
    </ligand>
</feature>
<keyword evidence="3 13" id="KW-0227">DNA damage</keyword>
<dbReference type="Gene3D" id="3.40.50.300">
    <property type="entry name" value="P-loop containing nucleotide triphosphate hydrolases"/>
    <property type="match status" value="4"/>
</dbReference>
<feature type="domain" description="UvrD-like helicase C-terminal" evidence="16">
    <location>
        <begin position="498"/>
        <end position="785"/>
    </location>
</feature>